<dbReference type="CDD" id="cd07723">
    <property type="entry name" value="hydroxyacylglutathione_hydrolase_MBL-fold"/>
    <property type="match status" value="1"/>
</dbReference>
<dbReference type="PIRSF" id="PIRSF005457">
    <property type="entry name" value="Glx"/>
    <property type="match status" value="1"/>
</dbReference>
<keyword evidence="10" id="KW-1185">Reference proteome</keyword>
<protein>
    <recommendedName>
        <fullName evidence="7">Hydroxyacylglutathione hydrolase</fullName>
        <ecNumber evidence="7">3.1.2.6</ecNumber>
    </recommendedName>
    <alternativeName>
        <fullName evidence="7">Glyoxalase II</fullName>
        <shortName evidence="7">Glx II</shortName>
    </alternativeName>
</protein>
<evidence type="ECO:0000313" key="9">
    <source>
        <dbReference type="EMBL" id="VEJ49390.1"/>
    </source>
</evidence>
<dbReference type="PANTHER" id="PTHR43705">
    <property type="entry name" value="HYDROXYACYLGLUTATHIONE HYDROLASE"/>
    <property type="match status" value="1"/>
</dbReference>
<comment type="function">
    <text evidence="7">Thiolesterase that catalyzes the hydrolysis of S-D-lactoyl-glutathione to form glutathione and D-lactic acid.</text>
</comment>
<feature type="binding site" evidence="7">
    <location>
        <position position="128"/>
    </location>
    <ligand>
        <name>Zn(2+)</name>
        <dbReference type="ChEBI" id="CHEBI:29105"/>
        <label>2</label>
    </ligand>
</feature>
<evidence type="ECO:0000259" key="8">
    <source>
        <dbReference type="SMART" id="SM00849"/>
    </source>
</evidence>
<feature type="binding site" evidence="7">
    <location>
        <position position="166"/>
    </location>
    <ligand>
        <name>Zn(2+)</name>
        <dbReference type="ChEBI" id="CHEBI:29105"/>
        <label>2</label>
    </ligand>
</feature>
<organism evidence="9 10">
    <name type="scientific">Neisseria weaveri</name>
    <dbReference type="NCBI Taxonomy" id="28091"/>
    <lineage>
        <taxon>Bacteria</taxon>
        <taxon>Pseudomonadati</taxon>
        <taxon>Pseudomonadota</taxon>
        <taxon>Betaproteobacteria</taxon>
        <taxon>Neisseriales</taxon>
        <taxon>Neisseriaceae</taxon>
        <taxon>Neisseria</taxon>
    </lineage>
</organism>
<comment type="cofactor">
    <cofactor evidence="7">
        <name>Zn(2+)</name>
        <dbReference type="ChEBI" id="CHEBI:29105"/>
    </cofactor>
    <text evidence="7">Binds 2 Zn(2+) ions per subunit.</text>
</comment>
<dbReference type="PANTHER" id="PTHR43705:SF1">
    <property type="entry name" value="HYDROXYACYLGLUTATHIONE HYDROLASE GLOB"/>
    <property type="match status" value="1"/>
</dbReference>
<dbReference type="SMART" id="SM00849">
    <property type="entry name" value="Lactamase_B"/>
    <property type="match status" value="1"/>
</dbReference>
<feature type="binding site" evidence="7">
    <location>
        <position position="56"/>
    </location>
    <ligand>
        <name>Zn(2+)</name>
        <dbReference type="ChEBI" id="CHEBI:29105"/>
        <label>2</label>
    </ligand>
</feature>
<evidence type="ECO:0000313" key="10">
    <source>
        <dbReference type="Proteomes" id="UP000272771"/>
    </source>
</evidence>
<dbReference type="NCBIfam" id="TIGR03413">
    <property type="entry name" value="GSH_gloB"/>
    <property type="match status" value="1"/>
</dbReference>
<feature type="binding site" evidence="7">
    <location>
        <position position="54"/>
    </location>
    <ligand>
        <name>Zn(2+)</name>
        <dbReference type="ChEBI" id="CHEBI:29105"/>
        <label>1</label>
    </ligand>
</feature>
<evidence type="ECO:0000256" key="7">
    <source>
        <dbReference type="HAMAP-Rule" id="MF_01374"/>
    </source>
</evidence>
<dbReference type="HAMAP" id="MF_01374">
    <property type="entry name" value="Glyoxalase_2"/>
    <property type="match status" value="1"/>
</dbReference>
<evidence type="ECO:0000256" key="6">
    <source>
        <dbReference type="ARBA" id="ARBA00022833"/>
    </source>
</evidence>
<comment type="subunit">
    <text evidence="7">Monomer.</text>
</comment>
<keyword evidence="4 7" id="KW-0479">Metal-binding</keyword>
<dbReference type="Proteomes" id="UP000272771">
    <property type="component" value="Chromosome"/>
</dbReference>
<dbReference type="InterPro" id="IPR017782">
    <property type="entry name" value="Hydroxyacylglutathione_Hdrlase"/>
</dbReference>
<dbReference type="InterPro" id="IPR001279">
    <property type="entry name" value="Metallo-B-lactamas"/>
</dbReference>
<comment type="catalytic activity">
    <reaction evidence="1 7">
        <text>an S-(2-hydroxyacyl)glutathione + H2O = a 2-hydroxy carboxylate + glutathione + H(+)</text>
        <dbReference type="Rhea" id="RHEA:21864"/>
        <dbReference type="ChEBI" id="CHEBI:15377"/>
        <dbReference type="ChEBI" id="CHEBI:15378"/>
        <dbReference type="ChEBI" id="CHEBI:57925"/>
        <dbReference type="ChEBI" id="CHEBI:58896"/>
        <dbReference type="ChEBI" id="CHEBI:71261"/>
        <dbReference type="EC" id="3.1.2.6"/>
    </reaction>
</comment>
<proteinExistence type="inferred from homology"/>
<reference evidence="9 10" key="1">
    <citation type="submission" date="2018-12" db="EMBL/GenBank/DDBJ databases">
        <authorList>
            <consortium name="Pathogen Informatics"/>
        </authorList>
    </citation>
    <scope>NUCLEOTIDE SEQUENCE [LARGE SCALE GENOMIC DNA]</scope>
    <source>
        <strain evidence="9 10">NCTC12742</strain>
    </source>
</reference>
<dbReference type="STRING" id="28091.SAMEA3174300_00861"/>
<feature type="binding site" evidence="7">
    <location>
        <position position="57"/>
    </location>
    <ligand>
        <name>Zn(2+)</name>
        <dbReference type="ChEBI" id="CHEBI:29105"/>
        <label>2</label>
    </ligand>
</feature>
<feature type="domain" description="Metallo-beta-lactamase" evidence="8">
    <location>
        <begin position="11"/>
        <end position="166"/>
    </location>
</feature>
<feature type="binding site" evidence="7">
    <location>
        <position position="128"/>
    </location>
    <ligand>
        <name>Zn(2+)</name>
        <dbReference type="ChEBI" id="CHEBI:29105"/>
        <label>1</label>
    </ligand>
</feature>
<dbReference type="Pfam" id="PF00753">
    <property type="entry name" value="Lactamase_B"/>
    <property type="match status" value="2"/>
</dbReference>
<dbReference type="InterPro" id="IPR035680">
    <property type="entry name" value="Clx_II_MBL"/>
</dbReference>
<dbReference type="InterPro" id="IPR036866">
    <property type="entry name" value="RibonucZ/Hydroxyglut_hydro"/>
</dbReference>
<evidence type="ECO:0000256" key="3">
    <source>
        <dbReference type="ARBA" id="ARBA00006759"/>
    </source>
</evidence>
<dbReference type="SUPFAM" id="SSF56281">
    <property type="entry name" value="Metallo-hydrolase/oxidoreductase"/>
    <property type="match status" value="1"/>
</dbReference>
<dbReference type="AlphaFoldDB" id="A0A3S5F9G6"/>
<evidence type="ECO:0000256" key="1">
    <source>
        <dbReference type="ARBA" id="ARBA00001623"/>
    </source>
</evidence>
<evidence type="ECO:0000256" key="2">
    <source>
        <dbReference type="ARBA" id="ARBA00004963"/>
    </source>
</evidence>
<dbReference type="InterPro" id="IPR032282">
    <property type="entry name" value="HAGH_C"/>
</dbReference>
<dbReference type="EMBL" id="LR134533">
    <property type="protein sequence ID" value="VEJ49390.1"/>
    <property type="molecule type" value="Genomic_DNA"/>
</dbReference>
<dbReference type="Gene3D" id="3.60.15.10">
    <property type="entry name" value="Ribonuclease Z/Hydroxyacylglutathione hydrolase-like"/>
    <property type="match status" value="1"/>
</dbReference>
<dbReference type="Pfam" id="PF16123">
    <property type="entry name" value="HAGH_C"/>
    <property type="match status" value="1"/>
</dbReference>
<name>A0A3S5F9G6_9NEIS</name>
<dbReference type="OrthoDB" id="9802248at2"/>
<comment type="similarity">
    <text evidence="3 7">Belongs to the metallo-beta-lactamase superfamily. Glyoxalase II family.</text>
</comment>
<comment type="pathway">
    <text evidence="2 7">Secondary metabolite metabolism; methylglyoxal degradation; (R)-lactate from methylglyoxal: step 2/2.</text>
</comment>
<feature type="binding site" evidence="7">
    <location>
        <position position="52"/>
    </location>
    <ligand>
        <name>Zn(2+)</name>
        <dbReference type="ChEBI" id="CHEBI:29105"/>
        <label>1</label>
    </ligand>
</feature>
<gene>
    <name evidence="9" type="primary">golB</name>
    <name evidence="7" type="synonym">gloB</name>
    <name evidence="9" type="ORF">NCTC12742_00175</name>
</gene>
<dbReference type="GO" id="GO:0004416">
    <property type="term" value="F:hydroxyacylglutathione hydrolase activity"/>
    <property type="evidence" value="ECO:0007669"/>
    <property type="project" value="UniProtKB-UniRule"/>
</dbReference>
<sequence length="248" mass="27839">MKIVPVRAFQDNYIWLLQEGGKAVCVDPGEAGPVLAYLKQHGLALEQIWITHHHHDHIGGIAGLLESFPQCRIFGNHDIGAADNQVAEGSRWQWENCSVEVWETYGHTDSHLSYIVSVSDNKHVFCGDTLFSAGCGRIFTGTAQQMFASLQRYLTLHEATLFYPAHEYTAANLRFAAHIEPENQDIARAAASEKMPTLPVRLEHECKVNPFLRVHVLAIARRVEALSGKALHNDLEVFAAMRELKNRF</sequence>
<dbReference type="EC" id="3.1.2.6" evidence="7"/>
<dbReference type="GO" id="GO:0046872">
    <property type="term" value="F:metal ion binding"/>
    <property type="evidence" value="ECO:0007669"/>
    <property type="project" value="UniProtKB-KW"/>
</dbReference>
<dbReference type="UniPathway" id="UPA00619">
    <property type="reaction ID" value="UER00676"/>
</dbReference>
<evidence type="ECO:0000256" key="5">
    <source>
        <dbReference type="ARBA" id="ARBA00022801"/>
    </source>
</evidence>
<accession>A0A3S5F9G6</accession>
<keyword evidence="6 7" id="KW-0862">Zinc</keyword>
<dbReference type="GO" id="GO:0019243">
    <property type="term" value="P:methylglyoxal catabolic process to D-lactate via S-lactoyl-glutathione"/>
    <property type="evidence" value="ECO:0007669"/>
    <property type="project" value="UniProtKB-UniRule"/>
</dbReference>
<feature type="binding site" evidence="7">
    <location>
        <position position="107"/>
    </location>
    <ligand>
        <name>Zn(2+)</name>
        <dbReference type="ChEBI" id="CHEBI:29105"/>
        <label>1</label>
    </ligand>
</feature>
<evidence type="ECO:0000256" key="4">
    <source>
        <dbReference type="ARBA" id="ARBA00022723"/>
    </source>
</evidence>
<keyword evidence="5 7" id="KW-0378">Hydrolase</keyword>
<dbReference type="InterPro" id="IPR050110">
    <property type="entry name" value="Glyoxalase_II_hydrolase"/>
</dbReference>
<dbReference type="RefSeq" id="WP_004284083.1">
    <property type="nucleotide sequence ID" value="NZ_CAUJRG010000003.1"/>
</dbReference>